<comment type="caution">
    <text evidence="2">The sequence shown here is derived from an EMBL/GenBank/DDBJ whole genome shotgun (WGS) entry which is preliminary data.</text>
</comment>
<proteinExistence type="predicted"/>
<evidence type="ECO:0000313" key="3">
    <source>
        <dbReference type="Proteomes" id="UP000051412"/>
    </source>
</evidence>
<evidence type="ECO:0000313" key="2">
    <source>
        <dbReference type="EMBL" id="KRM28246.1"/>
    </source>
</evidence>
<reference evidence="2 3" key="1">
    <citation type="journal article" date="2015" name="Genome Announc.">
        <title>Expanding the biotechnology potential of lactobacilli through comparative genomics of 213 strains and associated genera.</title>
        <authorList>
            <person name="Sun Z."/>
            <person name="Harris H.M."/>
            <person name="McCann A."/>
            <person name="Guo C."/>
            <person name="Argimon S."/>
            <person name="Zhang W."/>
            <person name="Yang X."/>
            <person name="Jeffery I.B."/>
            <person name="Cooney J.C."/>
            <person name="Kagawa T.F."/>
            <person name="Liu W."/>
            <person name="Song Y."/>
            <person name="Salvetti E."/>
            <person name="Wrobel A."/>
            <person name="Rasinkangas P."/>
            <person name="Parkhill J."/>
            <person name="Rea M.C."/>
            <person name="O'Sullivan O."/>
            <person name="Ritari J."/>
            <person name="Douillard F.P."/>
            <person name="Paul Ross R."/>
            <person name="Yang R."/>
            <person name="Briner A.E."/>
            <person name="Felis G.E."/>
            <person name="de Vos W.M."/>
            <person name="Barrangou R."/>
            <person name="Klaenhammer T.R."/>
            <person name="Caufield P.W."/>
            <person name="Cui Y."/>
            <person name="Zhang H."/>
            <person name="O'Toole P.W."/>
        </authorList>
    </citation>
    <scope>NUCLEOTIDE SEQUENCE [LARGE SCALE GENOMIC DNA]</scope>
    <source>
        <strain evidence="2 3">DSM 6035</strain>
    </source>
</reference>
<dbReference type="InterPro" id="IPR022372">
    <property type="entry name" value="Accessory_SS_Asp1"/>
</dbReference>
<keyword evidence="3" id="KW-1185">Reference proteome</keyword>
<evidence type="ECO:0000259" key="1">
    <source>
        <dbReference type="Pfam" id="PF00534"/>
    </source>
</evidence>
<dbReference type="Proteomes" id="UP000051412">
    <property type="component" value="Unassembled WGS sequence"/>
</dbReference>
<dbReference type="PANTHER" id="PTHR45947:SF3">
    <property type="entry name" value="SULFOQUINOVOSYL TRANSFERASE SQD2"/>
    <property type="match status" value="1"/>
</dbReference>
<feature type="domain" description="Glycosyl transferase family 1" evidence="1">
    <location>
        <begin position="317"/>
        <end position="480"/>
    </location>
</feature>
<dbReference type="InterPro" id="IPR001296">
    <property type="entry name" value="Glyco_trans_1"/>
</dbReference>
<sequence length="500" mass="56752">MFFFVNQYLLSSNSSIEHAEIKRLKLFKEHKTAAKLVTRDFDNIIHATLGRFGLSDDQLVNMFDFFAGTTDYQGHNLHTKDLNLPIDYQVSSGSSSRTVKDGDRLVAEVFFIGGTYGLVDHVDYYDAAGNINLRAKYDIRGFKAVDIFFGKNNRPYYERYYRPDGSNYMERYYVQSTEDTPINSLNVLKNYQGKDRFFDDFDSLFAFFLKELNDQIAGTNTFIADRPAVSIKPVQQLGKRARKFLWLPISHIDDGQDLINGPLNGFLNDPLTKDRSKWDGIIVMTAMQAAVLQQRLGKGTPIYMINGSLVHQASKRVPMEDRTPNQLIYVGRLGSDKGTDLLIKLFAKVHQAIRDSKLTFYGYGSNEDTKNYQDLVKKLKLEKAVTFAGYQPKLDDVYNQAQLFVDPGRLDGQPLAMAEALAHGVPVISFNYLYGPSEFVKDGVNGQLIRLDNMDKMPATIIDLLKSPAKLQQLSTGAYENCQAFDADHTWVQWQAIMNK</sequence>
<dbReference type="Pfam" id="PF16993">
    <property type="entry name" value="Asp1"/>
    <property type="match status" value="1"/>
</dbReference>
<accession>A0A0R1XLZ2</accession>
<dbReference type="GO" id="GO:0016757">
    <property type="term" value="F:glycosyltransferase activity"/>
    <property type="evidence" value="ECO:0007669"/>
    <property type="project" value="InterPro"/>
</dbReference>
<dbReference type="Pfam" id="PF00534">
    <property type="entry name" value="Glycos_transf_1"/>
    <property type="match status" value="1"/>
</dbReference>
<dbReference type="PANTHER" id="PTHR45947">
    <property type="entry name" value="SULFOQUINOVOSYL TRANSFERASE SQD2"/>
    <property type="match status" value="1"/>
</dbReference>
<dbReference type="InterPro" id="IPR050194">
    <property type="entry name" value="Glycosyltransferase_grp1"/>
</dbReference>
<dbReference type="PATRIC" id="fig|1423782.4.peg.1813"/>
<dbReference type="OrthoDB" id="570545at2"/>
<name>A0A0R1XLZ2_9LACO</name>
<gene>
    <name evidence="2" type="ORF">FD32_GL001739</name>
</gene>
<dbReference type="RefSeq" id="WP_047768672.1">
    <property type="nucleotide sequence ID" value="NZ_AZGM01000044.1"/>
</dbReference>
<dbReference type="SUPFAM" id="SSF53756">
    <property type="entry name" value="UDP-Glycosyltransferase/glycogen phosphorylase"/>
    <property type="match status" value="1"/>
</dbReference>
<dbReference type="STRING" id="1423782.FD32_GL001739"/>
<dbReference type="Gene3D" id="3.40.50.2000">
    <property type="entry name" value="Glycogen Phosphorylase B"/>
    <property type="match status" value="3"/>
</dbReference>
<dbReference type="GO" id="GO:0015031">
    <property type="term" value="P:protein transport"/>
    <property type="evidence" value="ECO:0007669"/>
    <property type="project" value="InterPro"/>
</dbReference>
<protein>
    <recommendedName>
        <fullName evidence="1">Glycosyl transferase family 1 domain-containing protein</fullName>
    </recommendedName>
</protein>
<organism evidence="2 3">
    <name type="scientific">Limosilactobacillus panis DSM 6035</name>
    <dbReference type="NCBI Taxonomy" id="1423782"/>
    <lineage>
        <taxon>Bacteria</taxon>
        <taxon>Bacillati</taxon>
        <taxon>Bacillota</taxon>
        <taxon>Bacilli</taxon>
        <taxon>Lactobacillales</taxon>
        <taxon>Lactobacillaceae</taxon>
        <taxon>Limosilactobacillus</taxon>
    </lineage>
</organism>
<dbReference type="EMBL" id="AZGM01000044">
    <property type="protein sequence ID" value="KRM28246.1"/>
    <property type="molecule type" value="Genomic_DNA"/>
</dbReference>
<dbReference type="AlphaFoldDB" id="A0A0R1XLZ2"/>